<sequence length="262" mass="29792">MRRPDRAKSSDTGYTMLEPRVRQISEATIRKKWKKLPSSNHSVARELILSAKEQSRGRKGRAGIDTTIEDCVEEVADKLSHNVPRIPYPTGTDESHFDHEANLGRINKLEEQLTSNINSVTLLRAQIAKEEGLLKEEKAELEQLERSLQSNEAFRRQQSRNMHPIARKLVQDHGELDLLAMEDGNKKEAEPCITDLFRDEEVKPVLQQLQNHLDTMHDNVAEVTRVTKVVEKASVDLESFAFSTLDTENCRRAAGVVMLDQT</sequence>
<protein>
    <submittedName>
        <fullName evidence="1">Uncharacterized protein</fullName>
    </submittedName>
</protein>
<reference evidence="1" key="1">
    <citation type="submission" date="2022-10" db="EMBL/GenBank/DDBJ databases">
        <title>Culturing micro-colonial fungi from biological soil crusts in the Mojave desert and describing Neophaeococcomyces mojavensis, and introducing the new genera and species Taxawa tesnikishii.</title>
        <authorList>
            <person name="Kurbessoian T."/>
            <person name="Stajich J.E."/>
        </authorList>
    </citation>
    <scope>NUCLEOTIDE SEQUENCE</scope>
    <source>
        <strain evidence="1">JES_112</strain>
    </source>
</reference>
<evidence type="ECO:0000313" key="2">
    <source>
        <dbReference type="Proteomes" id="UP001172386"/>
    </source>
</evidence>
<gene>
    <name evidence="1" type="ORF">H2198_004594</name>
</gene>
<evidence type="ECO:0000313" key="1">
    <source>
        <dbReference type="EMBL" id="KAJ9656994.1"/>
    </source>
</evidence>
<dbReference type="Proteomes" id="UP001172386">
    <property type="component" value="Unassembled WGS sequence"/>
</dbReference>
<accession>A0ACC3A8T9</accession>
<dbReference type="EMBL" id="JAPDRQ010000070">
    <property type="protein sequence ID" value="KAJ9656994.1"/>
    <property type="molecule type" value="Genomic_DNA"/>
</dbReference>
<proteinExistence type="predicted"/>
<keyword evidence="2" id="KW-1185">Reference proteome</keyword>
<organism evidence="1 2">
    <name type="scientific">Neophaeococcomyces mojaviensis</name>
    <dbReference type="NCBI Taxonomy" id="3383035"/>
    <lineage>
        <taxon>Eukaryota</taxon>
        <taxon>Fungi</taxon>
        <taxon>Dikarya</taxon>
        <taxon>Ascomycota</taxon>
        <taxon>Pezizomycotina</taxon>
        <taxon>Eurotiomycetes</taxon>
        <taxon>Chaetothyriomycetidae</taxon>
        <taxon>Chaetothyriales</taxon>
        <taxon>Chaetothyriales incertae sedis</taxon>
        <taxon>Neophaeococcomyces</taxon>
    </lineage>
</organism>
<comment type="caution">
    <text evidence="1">The sequence shown here is derived from an EMBL/GenBank/DDBJ whole genome shotgun (WGS) entry which is preliminary data.</text>
</comment>
<name>A0ACC3A8T9_9EURO</name>